<evidence type="ECO:0000256" key="1">
    <source>
        <dbReference type="SAM" id="MobiDB-lite"/>
    </source>
</evidence>
<dbReference type="PANTHER" id="PTHR24148">
    <property type="entry name" value="ANKYRIN REPEAT DOMAIN-CONTAINING PROTEIN 39 HOMOLOG-RELATED"/>
    <property type="match status" value="1"/>
</dbReference>
<feature type="compositionally biased region" description="Low complexity" evidence="1">
    <location>
        <begin position="406"/>
        <end position="416"/>
    </location>
</feature>
<dbReference type="Pfam" id="PF06985">
    <property type="entry name" value="HET"/>
    <property type="match status" value="1"/>
</dbReference>
<dbReference type="OrthoDB" id="2157530at2759"/>
<organism evidence="3">
    <name type="scientific">Rosellinia necatrix</name>
    <name type="common">White root-rot fungus</name>
    <dbReference type="NCBI Taxonomy" id="77044"/>
    <lineage>
        <taxon>Eukaryota</taxon>
        <taxon>Fungi</taxon>
        <taxon>Dikarya</taxon>
        <taxon>Ascomycota</taxon>
        <taxon>Pezizomycotina</taxon>
        <taxon>Sordariomycetes</taxon>
        <taxon>Xylariomycetidae</taxon>
        <taxon>Xylariales</taxon>
        <taxon>Xylariaceae</taxon>
        <taxon>Rosellinia</taxon>
    </lineage>
</organism>
<reference evidence="3" key="1">
    <citation type="submission" date="2016-03" db="EMBL/GenBank/DDBJ databases">
        <title>Draft genome sequence of Rosellinia necatrix.</title>
        <authorList>
            <person name="Kanematsu S."/>
        </authorList>
    </citation>
    <scope>NUCLEOTIDE SEQUENCE [LARGE SCALE GENOMIC DNA]</scope>
    <source>
        <strain evidence="3">W97</strain>
    </source>
</reference>
<dbReference type="OMA" id="YLWADCV"/>
<feature type="region of interest" description="Disordered" evidence="1">
    <location>
        <begin position="543"/>
        <end position="564"/>
    </location>
</feature>
<name>A0A1S7UQZ6_ROSNE</name>
<dbReference type="EMBL" id="DF977551">
    <property type="protein sequence ID" value="GAP84468.1"/>
    <property type="molecule type" value="Genomic_DNA"/>
</dbReference>
<accession>A0A1S7UQZ6</accession>
<feature type="region of interest" description="Disordered" evidence="1">
    <location>
        <begin position="402"/>
        <end position="444"/>
    </location>
</feature>
<feature type="compositionally biased region" description="Basic and acidic residues" evidence="1">
    <location>
        <begin position="550"/>
        <end position="560"/>
    </location>
</feature>
<dbReference type="Proteomes" id="UP000054516">
    <property type="component" value="Unassembled WGS sequence"/>
</dbReference>
<keyword evidence="4" id="KW-1185">Reference proteome</keyword>
<dbReference type="STRING" id="77044.A0A1S7UQZ6"/>
<gene>
    <name evidence="3" type="ORF">SAMD00023353_10600050</name>
</gene>
<feature type="compositionally biased region" description="Acidic residues" evidence="1">
    <location>
        <begin position="422"/>
        <end position="433"/>
    </location>
</feature>
<evidence type="ECO:0000313" key="3">
    <source>
        <dbReference type="EMBL" id="GAP84468.1"/>
    </source>
</evidence>
<dbReference type="PANTHER" id="PTHR24148:SF64">
    <property type="entry name" value="HETEROKARYON INCOMPATIBILITY DOMAIN-CONTAINING PROTEIN"/>
    <property type="match status" value="1"/>
</dbReference>
<sequence>MAFTPRYLLCREDDKFFVFDTGGRTYEYDIVSYCWGAEVEEYDCKIDGVNWLVRISEKKIAQFKKLMRRQDVKCMWVDSLCINKSDKQHESEELSKMFQYYKQARNCYLLMDTPKAFNPEQIADDLKFLDHIQSNIGGASMISGSQMLAPGLRERHARWAEKETWIRDEMPKAMLKSAGIDLGVMNCYNTCANHVMSLFSNKYFTRVWTFQEMILGKNIEIIGVTRRKMSNIGSLHQWMELAYDCRDKASKLYTWINRPRNVSTVSIEYVLALIIDDLRTLKFRQTMVKGIEAARTDIINGGQYWWRANQKGVSNIFSAISITPRECGRMEDIFRGLLGIFSGLFSPQEIETIIVGDDLEKISLAFFQRLSTQTGLAWTRLAVSPRDRGEWDWIPVVDQKHDPNAEVGVEEGVVGETSEKTNEEDEEESEDQIEQQSGEETPEGAIKEEAIEKAEGGAAAASTGKGQRKKQMKQNLIKTDIYAGVTQLGVLRKNGRAEVVGVTGLLGKPRKLMSIHLKEENPQFHFVLRGCNGGKKLSNGFGKRSQTIPAHDDDARRRPVDVSGDETGRTLAECATILGCLLDPGSDVLAYRRRLLYELDPQWATTDPSARPDGWADRCVSGTVWAEPACPALLRTHNLSMNLRLGAISACESRLARGSTARVSCELRVNCGCVVTGPFALVFGALAAVQGSSLGCAVGARDGDDRITLRDGLGLVQIGDLGKTFDVVAFGGDPRFHRRHAALCRSTKNGKPVPFPDGGGGVPRGRALVRSDFTHGLQHLFRNYGCVDTGAGNLLICRSYPLASYRIRGVCVDGYIQEKPGRGQRDVIIK</sequence>
<evidence type="ECO:0000259" key="2">
    <source>
        <dbReference type="Pfam" id="PF06985"/>
    </source>
</evidence>
<dbReference type="InterPro" id="IPR010730">
    <property type="entry name" value="HET"/>
</dbReference>
<proteinExistence type="predicted"/>
<protein>
    <submittedName>
        <fullName evidence="3">Putative heterokaryon incompatibility protein OR</fullName>
    </submittedName>
</protein>
<dbReference type="AlphaFoldDB" id="A0A1S7UQZ6"/>
<feature type="domain" description="Heterokaryon incompatibility" evidence="2">
    <location>
        <begin position="28"/>
        <end position="212"/>
    </location>
</feature>
<dbReference type="InterPro" id="IPR052895">
    <property type="entry name" value="HetReg/Transcr_Mod"/>
</dbReference>
<evidence type="ECO:0000313" key="4">
    <source>
        <dbReference type="Proteomes" id="UP000054516"/>
    </source>
</evidence>